<accession>A0A319E1H3</accession>
<reference evidence="3 4" key="1">
    <citation type="submission" date="2018-02" db="EMBL/GenBank/DDBJ databases">
        <title>The genomes of Aspergillus section Nigri reveals drivers in fungal speciation.</title>
        <authorList>
            <consortium name="DOE Joint Genome Institute"/>
            <person name="Vesth T.C."/>
            <person name="Nybo J."/>
            <person name="Theobald S."/>
            <person name="Brandl J."/>
            <person name="Frisvad J.C."/>
            <person name="Nielsen K.F."/>
            <person name="Lyhne E.K."/>
            <person name="Kogle M.E."/>
            <person name="Kuo A."/>
            <person name="Riley R."/>
            <person name="Clum A."/>
            <person name="Nolan M."/>
            <person name="Lipzen A."/>
            <person name="Salamov A."/>
            <person name="Henrissat B."/>
            <person name="Wiebenga A."/>
            <person name="De vries R.P."/>
            <person name="Grigoriev I.V."/>
            <person name="Mortensen U.H."/>
            <person name="Andersen M.R."/>
            <person name="Baker S.E."/>
        </authorList>
    </citation>
    <scope>NUCLEOTIDE SEQUENCE [LARGE SCALE GENOMIC DNA]</scope>
    <source>
        <strain evidence="3 4">CBS 121057</strain>
    </source>
</reference>
<feature type="region of interest" description="Disordered" evidence="1">
    <location>
        <begin position="723"/>
        <end position="783"/>
    </location>
</feature>
<dbReference type="VEuPathDB" id="FungiDB:BO78DRAFT_472076"/>
<dbReference type="Proteomes" id="UP000248423">
    <property type="component" value="Unassembled WGS sequence"/>
</dbReference>
<evidence type="ECO:0000256" key="2">
    <source>
        <dbReference type="SAM" id="Phobius"/>
    </source>
</evidence>
<feature type="transmembrane region" description="Helical" evidence="2">
    <location>
        <begin position="36"/>
        <end position="58"/>
    </location>
</feature>
<feature type="transmembrane region" description="Helical" evidence="2">
    <location>
        <begin position="97"/>
        <end position="115"/>
    </location>
</feature>
<evidence type="ECO:0000256" key="1">
    <source>
        <dbReference type="SAM" id="MobiDB-lite"/>
    </source>
</evidence>
<protein>
    <submittedName>
        <fullName evidence="3">Uncharacterized protein</fullName>
    </submittedName>
</protein>
<proteinExistence type="predicted"/>
<gene>
    <name evidence="3" type="ORF">BO78DRAFT_472076</name>
</gene>
<feature type="transmembrane region" description="Helical" evidence="2">
    <location>
        <begin position="599"/>
        <end position="625"/>
    </location>
</feature>
<evidence type="ECO:0000313" key="4">
    <source>
        <dbReference type="Proteomes" id="UP000248423"/>
    </source>
</evidence>
<feature type="compositionally biased region" description="Basic and acidic residues" evidence="1">
    <location>
        <begin position="728"/>
        <end position="743"/>
    </location>
</feature>
<keyword evidence="4" id="KW-1185">Reference proteome</keyword>
<name>A0A319E1H3_ASPSB</name>
<feature type="transmembrane region" description="Helical" evidence="2">
    <location>
        <begin position="157"/>
        <end position="178"/>
    </location>
</feature>
<feature type="region of interest" description="Disordered" evidence="1">
    <location>
        <begin position="1"/>
        <end position="25"/>
    </location>
</feature>
<dbReference type="OrthoDB" id="5381672at2759"/>
<keyword evidence="2" id="KW-1133">Transmembrane helix</keyword>
<keyword evidence="2" id="KW-0472">Membrane</keyword>
<evidence type="ECO:0000313" key="3">
    <source>
        <dbReference type="EMBL" id="PYI03330.1"/>
    </source>
</evidence>
<sequence>MMVALNPPPKPPGNAQKKSKKKSPVMEPLRYRTKSLYLLAFYVAILLIPWVMTCVMMVRPLDAASYTRQGFGQSASVVLDILASLEVIVVLEKIQAVLAIPIVSGFLAQAAVVYAQRRSPTQKLSLLQLVALADRPWANVLSWFRCLSSKNGTGSRLAVLGGLFVLLVAATPAIQSLLVKFEDMTIATCWEMPVWTCNPLNIATVVGLDPEPAALEYMPQSLAVQQVAKKTQLVSEMDVQPYLWPDNWTSISDAQAIERGTFFWYDETFPSDKYFVSALQNGTNTGVLREHAIRLNSTSACVAVPASEFPQTCPGDRPFVTNLTAPDLLDIRICVPGMYGQTPWTRSRDRQDISEELWIDVVPQLWEFETYQSNFTLRCTTNSTRGYFEISNSRNGNNPGPLLEKWPSQEELAKDFNDYLGIDGDFAIPSVVNNDTDSSLFALGPAPVDPFNTVELYAAGPLMTSALALFGNQSFFSAAGNATNSSSARSALFSICRFDAIPFTRLDMTGFSEAAAGSCEELLWTLDHEDNEVLYLELLYTVYTWIASFNVTQTAATALNIATYFANEAVLTNTAAQGYAHNSREIYFDSGTVVIKPKWSLAGVITISILIGIQILGLCLIVVYCHSVPTWTGSFDAFAMLRMGAELQRAQHVRFAGIRDTDKQDLATLARIDGLVGVVDSHKQQMSEEGREARENSPLVRQLVGESTSTVHDLNESQTVCSGVSIRNGKEDQDGDERAKQEGLEPPFRLAVGAPGLITKNMPPRKTWRRKKGKDTKAEDGQV</sequence>
<organism evidence="3 4">
    <name type="scientific">Aspergillus sclerotiicarbonarius (strain CBS 121057 / IBT 28362)</name>
    <dbReference type="NCBI Taxonomy" id="1448318"/>
    <lineage>
        <taxon>Eukaryota</taxon>
        <taxon>Fungi</taxon>
        <taxon>Dikarya</taxon>
        <taxon>Ascomycota</taxon>
        <taxon>Pezizomycotina</taxon>
        <taxon>Eurotiomycetes</taxon>
        <taxon>Eurotiomycetidae</taxon>
        <taxon>Eurotiales</taxon>
        <taxon>Aspergillaceae</taxon>
        <taxon>Aspergillus</taxon>
        <taxon>Aspergillus subgen. Circumdati</taxon>
    </lineage>
</organism>
<dbReference type="EMBL" id="KZ826382">
    <property type="protein sequence ID" value="PYI03330.1"/>
    <property type="molecule type" value="Genomic_DNA"/>
</dbReference>
<dbReference type="AlphaFoldDB" id="A0A319E1H3"/>
<keyword evidence="2" id="KW-0812">Transmembrane</keyword>
<feature type="compositionally biased region" description="Pro residues" evidence="1">
    <location>
        <begin position="1"/>
        <end position="12"/>
    </location>
</feature>